<evidence type="ECO:0000256" key="2">
    <source>
        <dbReference type="ARBA" id="ARBA00022516"/>
    </source>
</evidence>
<evidence type="ECO:0000256" key="7">
    <source>
        <dbReference type="ARBA" id="ARBA00023136"/>
    </source>
</evidence>
<dbReference type="PANTHER" id="PTHR15362:SF13">
    <property type="entry name" value="SI:CH1073-145M9.1"/>
    <property type="match status" value="1"/>
</dbReference>
<proteinExistence type="inferred from homology"/>
<keyword evidence="3 10" id="KW-0808">Transferase</keyword>
<protein>
    <submittedName>
        <fullName evidence="11">Uncharacterized protein</fullName>
    </submittedName>
</protein>
<accession>A0A668V0Z0</accession>
<dbReference type="OMA" id="SHRCFLC"/>
<evidence type="ECO:0000313" key="11">
    <source>
        <dbReference type="Ensembl" id="ENSOABP00000043888.1"/>
    </source>
</evidence>
<comment type="similarity">
    <text evidence="10">Belongs to the CDP-alcohol phosphatidyltransferase class-I family.</text>
</comment>
<evidence type="ECO:0000256" key="8">
    <source>
        <dbReference type="ARBA" id="ARBA00023209"/>
    </source>
</evidence>
<evidence type="ECO:0000313" key="12">
    <source>
        <dbReference type="Proteomes" id="UP000472276"/>
    </source>
</evidence>
<dbReference type="Proteomes" id="UP000472276">
    <property type="component" value="Unassembled WGS sequence"/>
</dbReference>
<dbReference type="GO" id="GO:0016780">
    <property type="term" value="F:phosphotransferase activity, for other substituted phosphate groups"/>
    <property type="evidence" value="ECO:0007669"/>
    <property type="project" value="InterPro"/>
</dbReference>
<evidence type="ECO:0000256" key="6">
    <source>
        <dbReference type="ARBA" id="ARBA00023098"/>
    </source>
</evidence>
<evidence type="ECO:0000256" key="3">
    <source>
        <dbReference type="ARBA" id="ARBA00022679"/>
    </source>
</evidence>
<keyword evidence="8" id="KW-0594">Phospholipid biosynthesis</keyword>
<dbReference type="PANTHER" id="PTHR15362">
    <property type="entry name" value="PHOSPHATIDYLINOSITOL SYNTHASE"/>
    <property type="match status" value="1"/>
</dbReference>
<keyword evidence="5" id="KW-1133">Transmembrane helix</keyword>
<evidence type="ECO:0000256" key="5">
    <source>
        <dbReference type="ARBA" id="ARBA00022989"/>
    </source>
</evidence>
<evidence type="ECO:0000256" key="9">
    <source>
        <dbReference type="ARBA" id="ARBA00023264"/>
    </source>
</evidence>
<reference evidence="11" key="1">
    <citation type="submission" date="2025-08" db="UniProtKB">
        <authorList>
            <consortium name="Ensembl"/>
        </authorList>
    </citation>
    <scope>IDENTIFICATION</scope>
</reference>
<organism evidence="11 12">
    <name type="scientific">Oreochromis aureus</name>
    <name type="common">Israeli tilapia</name>
    <name type="synonym">Chromis aureus</name>
    <dbReference type="NCBI Taxonomy" id="47969"/>
    <lineage>
        <taxon>Eukaryota</taxon>
        <taxon>Metazoa</taxon>
        <taxon>Chordata</taxon>
        <taxon>Craniata</taxon>
        <taxon>Vertebrata</taxon>
        <taxon>Euteleostomi</taxon>
        <taxon>Actinopterygii</taxon>
        <taxon>Neopterygii</taxon>
        <taxon>Teleostei</taxon>
        <taxon>Neoteleostei</taxon>
        <taxon>Acanthomorphata</taxon>
        <taxon>Ovalentaria</taxon>
        <taxon>Cichlomorphae</taxon>
        <taxon>Cichliformes</taxon>
        <taxon>Cichlidae</taxon>
        <taxon>African cichlids</taxon>
        <taxon>Pseudocrenilabrinae</taxon>
        <taxon>Oreochromini</taxon>
        <taxon>Oreochromis</taxon>
    </lineage>
</organism>
<dbReference type="GO" id="GO:0016020">
    <property type="term" value="C:membrane"/>
    <property type="evidence" value="ECO:0007669"/>
    <property type="project" value="UniProtKB-SubCell"/>
</dbReference>
<comment type="subcellular location">
    <subcellularLocation>
        <location evidence="1">Membrane</location>
        <topology evidence="1">Multi-pass membrane protein</topology>
    </subcellularLocation>
</comment>
<dbReference type="Gene3D" id="1.20.120.1760">
    <property type="match status" value="1"/>
</dbReference>
<dbReference type="Ensembl" id="ENSOABT00000045046.2">
    <property type="protein sequence ID" value="ENSOABP00000043888.1"/>
    <property type="gene ID" value="ENSOABG00000019718.2"/>
</dbReference>
<name>A0A668V0Z0_OREAU</name>
<evidence type="ECO:0000256" key="1">
    <source>
        <dbReference type="ARBA" id="ARBA00004141"/>
    </source>
</evidence>
<sequence length="231" mass="26046">QEVNVALYNNAALLSIIKVLVRCWSFPTVLCAAVDGWLARRLGQTSRFGAWLDVAVDNLGRGMLWSLLFKWGWMVSALEWCVFMYNHSTRGEQWNSFGSSPPLVQAVTANGNPPATVFRTPLGVWVVGGLHCLPVWLYACQWGVLSHWLELPLWIQHVGMLLLAAGRVLALSAEVMWQTLLRLKHEPKRSTGELSHRCFLCRCGAYGHTSSTSPVTSWKKRRAEFLFLNHI</sequence>
<keyword evidence="6" id="KW-0443">Lipid metabolism</keyword>
<reference evidence="11" key="2">
    <citation type="submission" date="2025-09" db="UniProtKB">
        <authorList>
            <consortium name="Ensembl"/>
        </authorList>
    </citation>
    <scope>IDENTIFICATION</scope>
</reference>
<evidence type="ECO:0000256" key="10">
    <source>
        <dbReference type="RuleBase" id="RU003750"/>
    </source>
</evidence>
<dbReference type="AlphaFoldDB" id="A0A668V0Z0"/>
<dbReference type="PROSITE" id="PS00379">
    <property type="entry name" value="CDP_ALCOHOL_P_TRANSF"/>
    <property type="match status" value="1"/>
</dbReference>
<keyword evidence="9" id="KW-1208">Phospholipid metabolism</keyword>
<dbReference type="InterPro" id="IPR048254">
    <property type="entry name" value="CDP_ALCOHOL_P_TRANSF_CS"/>
</dbReference>
<keyword evidence="7" id="KW-0472">Membrane</keyword>
<dbReference type="Pfam" id="PF01066">
    <property type="entry name" value="CDP-OH_P_transf"/>
    <property type="match status" value="1"/>
</dbReference>
<evidence type="ECO:0000256" key="4">
    <source>
        <dbReference type="ARBA" id="ARBA00022692"/>
    </source>
</evidence>
<keyword evidence="2" id="KW-0444">Lipid biosynthesis</keyword>
<keyword evidence="12" id="KW-1185">Reference proteome</keyword>
<dbReference type="GO" id="GO:0008654">
    <property type="term" value="P:phospholipid biosynthetic process"/>
    <property type="evidence" value="ECO:0007669"/>
    <property type="project" value="UniProtKB-KW"/>
</dbReference>
<dbReference type="InterPro" id="IPR000462">
    <property type="entry name" value="CDP-OH_P_trans"/>
</dbReference>
<keyword evidence="4" id="KW-0812">Transmembrane</keyword>
<dbReference type="InterPro" id="IPR043130">
    <property type="entry name" value="CDP-OH_PTrfase_TM_dom"/>
</dbReference>